<sequence length="126" mass="14232">MDRPEIDWDDTHAFTTGTVGPRGRRVFFLQARHTDQVVSLKLEKQQVAGLAEFLDKMLNDLPPVPGGEFDNANDEAEFDDPGEPDWVIGNLGVTYHQSSDRLVLFAEELVRDEDVQPAHARFPLSR</sequence>
<dbReference type="Pfam" id="PF11290">
    <property type="entry name" value="DUF3090"/>
    <property type="match status" value="1"/>
</dbReference>
<evidence type="ECO:0000313" key="1">
    <source>
        <dbReference type="EMBL" id="SVB87435.1"/>
    </source>
</evidence>
<reference evidence="1" key="1">
    <citation type="submission" date="2018-05" db="EMBL/GenBank/DDBJ databases">
        <authorList>
            <person name="Lanie J.A."/>
            <person name="Ng W.-L."/>
            <person name="Kazmierczak K.M."/>
            <person name="Andrzejewski T.M."/>
            <person name="Davidsen T.M."/>
            <person name="Wayne K.J."/>
            <person name="Tettelin H."/>
            <person name="Glass J.I."/>
            <person name="Rusch D."/>
            <person name="Podicherti R."/>
            <person name="Tsui H.-C.T."/>
            <person name="Winkler M.E."/>
        </authorList>
    </citation>
    <scope>NUCLEOTIDE SEQUENCE</scope>
</reference>
<feature type="non-terminal residue" evidence="1">
    <location>
        <position position="126"/>
    </location>
</feature>
<organism evidence="1">
    <name type="scientific">marine metagenome</name>
    <dbReference type="NCBI Taxonomy" id="408172"/>
    <lineage>
        <taxon>unclassified sequences</taxon>
        <taxon>metagenomes</taxon>
        <taxon>ecological metagenomes</taxon>
    </lineage>
</organism>
<accession>A0A382HK46</accession>
<gene>
    <name evidence="1" type="ORF">METZ01_LOCUS240289</name>
</gene>
<name>A0A382HK46_9ZZZZ</name>
<evidence type="ECO:0008006" key="2">
    <source>
        <dbReference type="Google" id="ProtNLM"/>
    </source>
</evidence>
<protein>
    <recommendedName>
        <fullName evidence="2">DUF3090 domain-containing protein</fullName>
    </recommendedName>
</protein>
<dbReference type="AlphaFoldDB" id="A0A382HK46"/>
<dbReference type="InterPro" id="IPR021441">
    <property type="entry name" value="DUF3090"/>
</dbReference>
<dbReference type="EMBL" id="UINC01061643">
    <property type="protein sequence ID" value="SVB87435.1"/>
    <property type="molecule type" value="Genomic_DNA"/>
</dbReference>
<proteinExistence type="predicted"/>